<dbReference type="EMBL" id="CP000927">
    <property type="protein sequence ID" value="ABZ71140.1"/>
    <property type="molecule type" value="Genomic_DNA"/>
</dbReference>
<proteinExistence type="predicted"/>
<protein>
    <submittedName>
        <fullName evidence="2">Uncharacterized protein</fullName>
    </submittedName>
</protein>
<name>B0T6S5_CAUSK</name>
<dbReference type="HOGENOM" id="CLU_109334_2_1_5"/>
<dbReference type="AlphaFoldDB" id="B0T6S5"/>
<dbReference type="KEGG" id="cak:Caul_2012"/>
<organism evidence="2">
    <name type="scientific">Caulobacter sp. (strain K31)</name>
    <dbReference type="NCBI Taxonomy" id="366602"/>
    <lineage>
        <taxon>Bacteria</taxon>
        <taxon>Pseudomonadati</taxon>
        <taxon>Pseudomonadota</taxon>
        <taxon>Alphaproteobacteria</taxon>
        <taxon>Caulobacterales</taxon>
        <taxon>Caulobacteraceae</taxon>
        <taxon>Caulobacter</taxon>
    </lineage>
</organism>
<accession>B0T6S5</accession>
<reference evidence="2" key="1">
    <citation type="submission" date="2008-01" db="EMBL/GenBank/DDBJ databases">
        <title>Complete sequence of chromosome of Caulobacter sp. K31.</title>
        <authorList>
            <consortium name="US DOE Joint Genome Institute"/>
            <person name="Copeland A."/>
            <person name="Lucas S."/>
            <person name="Lapidus A."/>
            <person name="Barry K."/>
            <person name="Glavina del Rio T."/>
            <person name="Dalin E."/>
            <person name="Tice H."/>
            <person name="Pitluck S."/>
            <person name="Bruce D."/>
            <person name="Goodwin L."/>
            <person name="Thompson L.S."/>
            <person name="Brettin T."/>
            <person name="Detter J.C."/>
            <person name="Han C."/>
            <person name="Schmutz J."/>
            <person name="Larimer F."/>
            <person name="Land M."/>
            <person name="Hauser L."/>
            <person name="Kyrpides N."/>
            <person name="Kim E."/>
            <person name="Stephens C."/>
            <person name="Richardson P."/>
        </authorList>
    </citation>
    <scope>NUCLEOTIDE SEQUENCE [LARGE SCALE GENOMIC DNA]</scope>
    <source>
        <strain evidence="2">K31</strain>
    </source>
</reference>
<dbReference type="eggNOG" id="COG5489">
    <property type="taxonomic scope" value="Bacteria"/>
</dbReference>
<evidence type="ECO:0000313" key="2">
    <source>
        <dbReference type="EMBL" id="ABZ71140.1"/>
    </source>
</evidence>
<gene>
    <name evidence="2" type="ordered locus">Caul_2012</name>
</gene>
<feature type="region of interest" description="Disordered" evidence="1">
    <location>
        <begin position="32"/>
        <end position="51"/>
    </location>
</feature>
<evidence type="ECO:0000256" key="1">
    <source>
        <dbReference type="SAM" id="MobiDB-lite"/>
    </source>
</evidence>
<sequence>MDHWKDRRHGRLLGFVARSRNPAPSRAICVMRKSPPTSMSGSSGARPPPPIPTRAACAGVEVGDGWRGFGPITRPPYVGLSLCHPGVGPRAYKVNLGRAASQDDDDVFALIWNAED</sequence>